<keyword evidence="5 7" id="KW-1133">Transmembrane helix</keyword>
<evidence type="ECO:0000256" key="3">
    <source>
        <dbReference type="ARBA" id="ARBA00022475"/>
    </source>
</evidence>
<evidence type="ECO:0000313" key="10">
    <source>
        <dbReference type="Proteomes" id="UP000809290"/>
    </source>
</evidence>
<accession>A0ABS2SHD8</accession>
<proteinExistence type="inferred from homology"/>
<gene>
    <name evidence="9" type="ORF">JOE56_000346</name>
</gene>
<reference evidence="9 10" key="1">
    <citation type="submission" date="2021-01" db="EMBL/GenBank/DDBJ databases">
        <title>Sequencing the genomes of 1000 actinobacteria strains.</title>
        <authorList>
            <person name="Klenk H.-P."/>
        </authorList>
    </citation>
    <scope>NUCLEOTIDE SEQUENCE [LARGE SCALE GENOMIC DNA]</scope>
    <source>
        <strain evidence="9 10">DSM 13657</strain>
    </source>
</reference>
<feature type="transmembrane region" description="Helical" evidence="7">
    <location>
        <begin position="26"/>
        <end position="46"/>
    </location>
</feature>
<comment type="caution">
    <text evidence="9">The sequence shown here is derived from an EMBL/GenBank/DDBJ whole genome shotgun (WGS) entry which is preliminary data.</text>
</comment>
<dbReference type="Pfam" id="PF04239">
    <property type="entry name" value="DUF421"/>
    <property type="match status" value="1"/>
</dbReference>
<evidence type="ECO:0000256" key="7">
    <source>
        <dbReference type="SAM" id="Phobius"/>
    </source>
</evidence>
<organism evidence="9 10">
    <name type="scientific">Brevibacterium paucivorans</name>
    <dbReference type="NCBI Taxonomy" id="170994"/>
    <lineage>
        <taxon>Bacteria</taxon>
        <taxon>Bacillati</taxon>
        <taxon>Actinomycetota</taxon>
        <taxon>Actinomycetes</taxon>
        <taxon>Micrococcales</taxon>
        <taxon>Brevibacteriaceae</taxon>
        <taxon>Brevibacterium</taxon>
    </lineage>
</organism>
<keyword evidence="4 7" id="KW-0812">Transmembrane</keyword>
<sequence length="200" mass="21573">MIERFTPPQGWATAAGEVFGIDLWRIPFVIASAVIIYVAFLVLVRVFGIRILGTMSSFDAVVIIMFGAVAGRVILGHPPTVMVGVIGLATLIVMEAIFGAVQHTVGFRRAVSARPRVVMAHGQMIPHAMRRAHITEANLYVAIREAGIASPELVQCVILEATGRLSVIKEGTPIDPRLLENVEGRELVMQDPGPSGLTQQ</sequence>
<feature type="domain" description="YetF C-terminal" evidence="8">
    <location>
        <begin position="103"/>
        <end position="172"/>
    </location>
</feature>
<evidence type="ECO:0000256" key="6">
    <source>
        <dbReference type="ARBA" id="ARBA00023136"/>
    </source>
</evidence>
<evidence type="ECO:0000313" key="9">
    <source>
        <dbReference type="EMBL" id="MBM7815652.1"/>
    </source>
</evidence>
<dbReference type="RefSeq" id="WP_204514560.1">
    <property type="nucleotide sequence ID" value="NZ_JAFBCP010000001.1"/>
</dbReference>
<dbReference type="PANTHER" id="PTHR34582">
    <property type="entry name" value="UPF0702 TRANSMEMBRANE PROTEIN YCAP"/>
    <property type="match status" value="1"/>
</dbReference>
<dbReference type="EMBL" id="JAFBCP010000001">
    <property type="protein sequence ID" value="MBM7815652.1"/>
    <property type="molecule type" value="Genomic_DNA"/>
</dbReference>
<evidence type="ECO:0000256" key="1">
    <source>
        <dbReference type="ARBA" id="ARBA00004651"/>
    </source>
</evidence>
<evidence type="ECO:0000259" key="8">
    <source>
        <dbReference type="Pfam" id="PF04239"/>
    </source>
</evidence>
<dbReference type="InterPro" id="IPR007353">
    <property type="entry name" value="DUF421"/>
</dbReference>
<keyword evidence="10" id="KW-1185">Reference proteome</keyword>
<feature type="transmembrane region" description="Helical" evidence="7">
    <location>
        <begin position="81"/>
        <end position="101"/>
    </location>
</feature>
<evidence type="ECO:0000256" key="4">
    <source>
        <dbReference type="ARBA" id="ARBA00022692"/>
    </source>
</evidence>
<dbReference type="Proteomes" id="UP000809290">
    <property type="component" value="Unassembled WGS sequence"/>
</dbReference>
<comment type="subcellular location">
    <subcellularLocation>
        <location evidence="1">Cell membrane</location>
        <topology evidence="1">Multi-pass membrane protein</topology>
    </subcellularLocation>
</comment>
<evidence type="ECO:0000256" key="5">
    <source>
        <dbReference type="ARBA" id="ARBA00022989"/>
    </source>
</evidence>
<dbReference type="PANTHER" id="PTHR34582:SF6">
    <property type="entry name" value="UPF0702 TRANSMEMBRANE PROTEIN YCAP"/>
    <property type="match status" value="1"/>
</dbReference>
<name>A0ABS2SHD8_9MICO</name>
<protein>
    <submittedName>
        <fullName evidence="9">Uncharacterized membrane protein YcaP (DUF421 family)</fullName>
    </submittedName>
</protein>
<dbReference type="InterPro" id="IPR023090">
    <property type="entry name" value="UPF0702_alpha/beta_dom_sf"/>
</dbReference>
<keyword evidence="3" id="KW-1003">Cell membrane</keyword>
<evidence type="ECO:0000256" key="2">
    <source>
        <dbReference type="ARBA" id="ARBA00006448"/>
    </source>
</evidence>
<keyword evidence="6 7" id="KW-0472">Membrane</keyword>
<dbReference type="Gene3D" id="3.30.240.20">
    <property type="entry name" value="bsu07140 like domains"/>
    <property type="match status" value="1"/>
</dbReference>
<feature type="transmembrane region" description="Helical" evidence="7">
    <location>
        <begin position="58"/>
        <end position="75"/>
    </location>
</feature>
<comment type="similarity">
    <text evidence="2">Belongs to the UPF0702 family.</text>
</comment>